<evidence type="ECO:0000256" key="4">
    <source>
        <dbReference type="ARBA" id="ARBA00022777"/>
    </source>
</evidence>
<evidence type="ECO:0000313" key="10">
    <source>
        <dbReference type="EMBL" id="MBB6514123.1"/>
    </source>
</evidence>
<keyword evidence="6" id="KW-1015">Disulfide bond</keyword>
<dbReference type="EMBL" id="JACHON010000023">
    <property type="protein sequence ID" value="MBB6514123.1"/>
    <property type="molecule type" value="Genomic_DNA"/>
</dbReference>
<evidence type="ECO:0000256" key="6">
    <source>
        <dbReference type="ARBA" id="ARBA00023157"/>
    </source>
</evidence>
<evidence type="ECO:0000256" key="2">
    <source>
        <dbReference type="ARBA" id="ARBA00022679"/>
    </source>
</evidence>
<dbReference type="GO" id="GO:0005829">
    <property type="term" value="C:cytosol"/>
    <property type="evidence" value="ECO:0007669"/>
    <property type="project" value="TreeGrafter"/>
</dbReference>
<evidence type="ECO:0000256" key="3">
    <source>
        <dbReference type="ARBA" id="ARBA00022741"/>
    </source>
</evidence>
<feature type="domain" description="Carbohydrate kinase FGGY C-terminal" evidence="9">
    <location>
        <begin position="256"/>
        <end position="445"/>
    </location>
</feature>
<keyword evidence="11" id="KW-1185">Reference proteome</keyword>
<evidence type="ECO:0000256" key="5">
    <source>
        <dbReference type="ARBA" id="ARBA00022840"/>
    </source>
</evidence>
<evidence type="ECO:0000256" key="1">
    <source>
        <dbReference type="ARBA" id="ARBA00009156"/>
    </source>
</evidence>
<dbReference type="GO" id="GO:0019301">
    <property type="term" value="P:rhamnose catabolic process"/>
    <property type="evidence" value="ECO:0007669"/>
    <property type="project" value="InterPro"/>
</dbReference>
<proteinExistence type="inferred from homology"/>
<dbReference type="PANTHER" id="PTHR10196:SF93">
    <property type="entry name" value="L-RHAMNULOKINASE"/>
    <property type="match status" value="1"/>
</dbReference>
<evidence type="ECO:0000259" key="9">
    <source>
        <dbReference type="Pfam" id="PF02782"/>
    </source>
</evidence>
<dbReference type="InterPro" id="IPR013449">
    <property type="entry name" value="Rhamnulokinase"/>
</dbReference>
<dbReference type="EC" id="2.7.1.5" evidence="10"/>
<reference evidence="10 11" key="1">
    <citation type="submission" date="2020-08" db="EMBL/GenBank/DDBJ databases">
        <title>Genomic Encyclopedia of Type Strains, Phase IV (KMG-IV): sequencing the most valuable type-strain genomes for metagenomic binning, comparative biology and taxonomic classification.</title>
        <authorList>
            <person name="Goeker M."/>
        </authorList>
    </citation>
    <scope>NUCLEOTIDE SEQUENCE [LARGE SCALE GENOMIC DNA]</scope>
    <source>
        <strain evidence="10 11">DSM 11805</strain>
    </source>
</reference>
<dbReference type="InterPro" id="IPR018485">
    <property type="entry name" value="FGGY_C"/>
</dbReference>
<dbReference type="InterPro" id="IPR018484">
    <property type="entry name" value="FGGY_N"/>
</dbReference>
<comment type="caution">
    <text evidence="10">The sequence shown here is derived from an EMBL/GenBank/DDBJ whole genome shotgun (WGS) entry which is preliminary data.</text>
</comment>
<dbReference type="Pfam" id="PF02782">
    <property type="entry name" value="FGGY_C"/>
    <property type="match status" value="1"/>
</dbReference>
<gene>
    <name evidence="10" type="ORF">GGQ92_002944</name>
</gene>
<accession>A0A841RR83</accession>
<dbReference type="AlphaFoldDB" id="A0A841RR83"/>
<keyword evidence="4 10" id="KW-0418">Kinase</keyword>
<name>A0A841RR83_9BACI</name>
<dbReference type="CDD" id="cd07771">
    <property type="entry name" value="ASKHA_NBD_FGGY_RhaB-like"/>
    <property type="match status" value="1"/>
</dbReference>
<dbReference type="Gene3D" id="3.30.420.40">
    <property type="match status" value="2"/>
</dbReference>
<dbReference type="GO" id="GO:0004370">
    <property type="term" value="F:glycerol kinase activity"/>
    <property type="evidence" value="ECO:0007669"/>
    <property type="project" value="TreeGrafter"/>
</dbReference>
<evidence type="ECO:0000313" key="11">
    <source>
        <dbReference type="Proteomes" id="UP000572212"/>
    </source>
</evidence>
<feature type="domain" description="Carbohydrate kinase FGGY N-terminal" evidence="8">
    <location>
        <begin position="6"/>
        <end position="243"/>
    </location>
</feature>
<dbReference type="RefSeq" id="WP_184250548.1">
    <property type="nucleotide sequence ID" value="NZ_BAAACU010000014.1"/>
</dbReference>
<dbReference type="GO" id="GO:0006071">
    <property type="term" value="P:glycerol metabolic process"/>
    <property type="evidence" value="ECO:0007669"/>
    <property type="project" value="TreeGrafter"/>
</dbReference>
<evidence type="ECO:0000256" key="7">
    <source>
        <dbReference type="ARBA" id="ARBA00023308"/>
    </source>
</evidence>
<dbReference type="InterPro" id="IPR043129">
    <property type="entry name" value="ATPase_NBD"/>
</dbReference>
<dbReference type="PANTHER" id="PTHR10196">
    <property type="entry name" value="SUGAR KINASE"/>
    <property type="match status" value="1"/>
</dbReference>
<organism evidence="10 11">
    <name type="scientific">Gracilibacillus halotolerans</name>
    <dbReference type="NCBI Taxonomy" id="74386"/>
    <lineage>
        <taxon>Bacteria</taxon>
        <taxon>Bacillati</taxon>
        <taxon>Bacillota</taxon>
        <taxon>Bacilli</taxon>
        <taxon>Bacillales</taxon>
        <taxon>Bacillaceae</taxon>
        <taxon>Gracilibacillus</taxon>
    </lineage>
</organism>
<comment type="similarity">
    <text evidence="1">Belongs to the FGGY kinase family.</text>
</comment>
<dbReference type="GO" id="GO:0005524">
    <property type="term" value="F:ATP binding"/>
    <property type="evidence" value="ECO:0007669"/>
    <property type="project" value="UniProtKB-KW"/>
</dbReference>
<dbReference type="SUPFAM" id="SSF53067">
    <property type="entry name" value="Actin-like ATPase domain"/>
    <property type="match status" value="2"/>
</dbReference>
<evidence type="ECO:0000259" key="8">
    <source>
        <dbReference type="Pfam" id="PF00370"/>
    </source>
</evidence>
<keyword evidence="2 10" id="KW-0808">Transferase</keyword>
<sequence length="488" mass="55509">MKSVWAFDIGASNGRLILNSFDGEKMYTKEIYRFTNLAVSVTNNYYWDVLNIFTQMKTAIRTSVQQGHKVESMGIDTWGVDFGLLASNGELLANPYSYRNPKNKMGMERALQNITSESLFQKTGVETAPINTLFQLFTMKTEHPHLLEMADQLLLMPNLLAYFFCGEKNNEFTISTTTQLLDPQSTDWDSSILDFLQIDRKILAPIAQPITIAGETLPVINDELQIDPIKVINVPGHDTACALAALPLKDHHSIFMSCGTWVIIGIPVEKPVTEEQAMTWGFTNEGTMEGTYRLQKNMMGMWLLQQCRIVWEREGIATDYEEENRLFEQAQPFYSYINPDDERFFNPLNMVEAIQDYCRDTNQKIPETRGQIIRCILESLAFHYFLVIKRLETLTGIKLKRIHMAGGATRNEHLCQLIANATTLDVLAGPVESSSIGNAIGQWIALGEMKNLQEAREVVERSFPIQHYQPTDSAGWETAYQQFLKVIE</sequence>
<keyword evidence="3" id="KW-0547">Nucleotide-binding</keyword>
<keyword evidence="5" id="KW-0067">ATP-binding</keyword>
<protein>
    <submittedName>
        <fullName evidence="10">Rhamnulokinase</fullName>
        <ecNumber evidence="10">2.7.1.5</ecNumber>
    </submittedName>
</protein>
<keyword evidence="7" id="KW-0684">Rhamnose metabolism</keyword>
<dbReference type="GO" id="GO:0008993">
    <property type="term" value="F:rhamnulokinase activity"/>
    <property type="evidence" value="ECO:0007669"/>
    <property type="project" value="UniProtKB-EC"/>
</dbReference>
<dbReference type="Proteomes" id="UP000572212">
    <property type="component" value="Unassembled WGS sequence"/>
</dbReference>
<dbReference type="Pfam" id="PF00370">
    <property type="entry name" value="FGGY_N"/>
    <property type="match status" value="1"/>
</dbReference>